<dbReference type="Gene3D" id="3.30.559.10">
    <property type="entry name" value="Chloramphenicol acetyltransferase-like domain"/>
    <property type="match status" value="2"/>
</dbReference>
<dbReference type="Proteomes" id="UP000215914">
    <property type="component" value="Chromosome 1"/>
</dbReference>
<accession>A0A251VKM8</accession>
<dbReference type="EMBL" id="CM007890">
    <property type="protein sequence ID" value="OTG36177.1"/>
    <property type="molecule type" value="Genomic_DNA"/>
</dbReference>
<keyword evidence="6" id="KW-1185">Reference proteome</keyword>
<protein>
    <submittedName>
        <fullName evidence="5">Putative transferase, Chloramphenicol acetyltransferase-like domain protein</fullName>
    </submittedName>
    <submittedName>
        <fullName evidence="4">Vinorine synthase</fullName>
        <ecNumber evidence="4">2.3.1.160</ecNumber>
    </submittedName>
</protein>
<dbReference type="Gramene" id="mRNA:HanXRQr2_Chr01g0007891">
    <property type="protein sequence ID" value="mRNA:HanXRQr2_Chr01g0007891"/>
    <property type="gene ID" value="HanXRQr2_Chr01g0007891"/>
</dbReference>
<reference evidence="4 6" key="1">
    <citation type="journal article" date="2017" name="Nature">
        <title>The sunflower genome provides insights into oil metabolism, flowering and Asterid evolution.</title>
        <authorList>
            <person name="Badouin H."/>
            <person name="Gouzy J."/>
            <person name="Grassa C.J."/>
            <person name="Murat F."/>
            <person name="Staton S.E."/>
            <person name="Cottret L."/>
            <person name="Lelandais-Briere C."/>
            <person name="Owens G.L."/>
            <person name="Carrere S."/>
            <person name="Mayjonade B."/>
            <person name="Legrand L."/>
            <person name="Gill N."/>
            <person name="Kane N.C."/>
            <person name="Bowers J.E."/>
            <person name="Hubner S."/>
            <person name="Bellec A."/>
            <person name="Berard A."/>
            <person name="Berges H."/>
            <person name="Blanchet N."/>
            <person name="Boniface M.C."/>
            <person name="Brunel D."/>
            <person name="Catrice O."/>
            <person name="Chaidir N."/>
            <person name="Claudel C."/>
            <person name="Donnadieu C."/>
            <person name="Faraut T."/>
            <person name="Fievet G."/>
            <person name="Helmstetter N."/>
            <person name="King M."/>
            <person name="Knapp S.J."/>
            <person name="Lai Z."/>
            <person name="Le Paslier M.C."/>
            <person name="Lippi Y."/>
            <person name="Lorenzon L."/>
            <person name="Mandel J.R."/>
            <person name="Marage G."/>
            <person name="Marchand G."/>
            <person name="Marquand E."/>
            <person name="Bret-Mestries E."/>
            <person name="Morien E."/>
            <person name="Nambeesan S."/>
            <person name="Nguyen T."/>
            <person name="Pegot-Espagnet P."/>
            <person name="Pouilly N."/>
            <person name="Raftis F."/>
            <person name="Sallet E."/>
            <person name="Schiex T."/>
            <person name="Thomas J."/>
            <person name="Vandecasteele C."/>
            <person name="Vares D."/>
            <person name="Vear F."/>
            <person name="Vautrin S."/>
            <person name="Crespi M."/>
            <person name="Mangin B."/>
            <person name="Burke J.M."/>
            <person name="Salse J."/>
            <person name="Munos S."/>
            <person name="Vincourt P."/>
            <person name="Rieseberg L.H."/>
            <person name="Langlade N.B."/>
        </authorList>
    </citation>
    <scope>NUCLEOTIDE SEQUENCE [LARGE SCALE GENOMIC DNA]</scope>
    <source>
        <strain evidence="6">cv. SF193</strain>
        <tissue evidence="4">Leaves</tissue>
    </source>
</reference>
<reference evidence="5" key="2">
    <citation type="submission" date="2017-02" db="EMBL/GenBank/DDBJ databases">
        <title>Sunflower complete genome.</title>
        <authorList>
            <person name="Langlade N."/>
            <person name="Munos S."/>
        </authorList>
    </citation>
    <scope>NUCLEOTIDE SEQUENCE [LARGE SCALE GENOMIC DNA]</scope>
    <source>
        <tissue evidence="5">Leaves</tissue>
    </source>
</reference>
<dbReference type="OrthoDB" id="1932220at2759"/>
<keyword evidence="2 5" id="KW-0808">Transferase</keyword>
<dbReference type="AlphaFoldDB" id="A0A251VKM8"/>
<evidence type="ECO:0000256" key="1">
    <source>
        <dbReference type="ARBA" id="ARBA00009861"/>
    </source>
</evidence>
<sequence length="506" mass="56533">MKWLYSVQKATQRFLVSQRHHRNRFFHASLKPDPLPSSSLYSGRYYSISTILNATESSCCRLPNHVKKVDLEIISRESIKPSSPTPHHLRTFNLSIIDQFLFDVYTPLILFLPNTDKASVTDVVTKRSKHLKETLSGILTRFYPFAGKVKDSLQIECNDEGIYYTEARVNQTLQDFLGHPDDQRVRGLLPDKPCTEESSIGNYIIGIQVNIFKCGGIAISTTLSHKFIDGHTYYMFMRAWAAAARGSPETVSPSFIASKIFPNNPCLEYTLPTKLLSTKMPSTKRFVFDPEALALLKAQPAAHPPTRMEATVSVIWKAAAQAATKVRPFGRQSPHALVSLVNLRNRASPPLPKESVGNLIDAAAAICFPSGHLDLPTLMGELRESIAKINPSYIENMKGEKGHEKFNELLRRVNQLADVTSEGDCLFVTSQLNSGVYELDFGWGKPIWYYLMNSRVASRVAVSETRKAGGVEAIVSLSPDEMEIFERDSELLSYASVNPSPLRFGD</sequence>
<dbReference type="PANTHER" id="PTHR31623:SF55">
    <property type="entry name" value="VINORINE SYNTHASE"/>
    <property type="match status" value="1"/>
</dbReference>
<comment type="similarity">
    <text evidence="1">Belongs to the plant acyltransferase family.</text>
</comment>
<dbReference type="EC" id="2.3.1.160" evidence="4"/>
<reference evidence="4" key="3">
    <citation type="submission" date="2020-06" db="EMBL/GenBank/DDBJ databases">
        <title>Helianthus annuus Genome sequencing and assembly Release 2.</title>
        <authorList>
            <person name="Gouzy J."/>
            <person name="Langlade N."/>
            <person name="Munos S."/>
        </authorList>
    </citation>
    <scope>NUCLEOTIDE SEQUENCE</scope>
    <source>
        <tissue evidence="4">Leaves</tissue>
    </source>
</reference>
<gene>
    <name evidence="5" type="ORF">HannXRQ_Chr01g0004751</name>
    <name evidence="4" type="ORF">HanXRQr2_Chr01g0007891</name>
</gene>
<dbReference type="Pfam" id="PF02458">
    <property type="entry name" value="Transferase"/>
    <property type="match status" value="1"/>
</dbReference>
<evidence type="ECO:0000256" key="3">
    <source>
        <dbReference type="ARBA" id="ARBA00023315"/>
    </source>
</evidence>
<dbReference type="InParanoid" id="A0A251VKM8"/>
<proteinExistence type="inferred from homology"/>
<dbReference type="InterPro" id="IPR023213">
    <property type="entry name" value="CAT-like_dom_sf"/>
</dbReference>
<organism evidence="5 6">
    <name type="scientific">Helianthus annuus</name>
    <name type="common">Common sunflower</name>
    <dbReference type="NCBI Taxonomy" id="4232"/>
    <lineage>
        <taxon>Eukaryota</taxon>
        <taxon>Viridiplantae</taxon>
        <taxon>Streptophyta</taxon>
        <taxon>Embryophyta</taxon>
        <taxon>Tracheophyta</taxon>
        <taxon>Spermatophyta</taxon>
        <taxon>Magnoliopsida</taxon>
        <taxon>eudicotyledons</taxon>
        <taxon>Gunneridae</taxon>
        <taxon>Pentapetalae</taxon>
        <taxon>asterids</taxon>
        <taxon>campanulids</taxon>
        <taxon>Asterales</taxon>
        <taxon>Asteraceae</taxon>
        <taxon>Asteroideae</taxon>
        <taxon>Heliantheae alliance</taxon>
        <taxon>Heliantheae</taxon>
        <taxon>Helianthus</taxon>
    </lineage>
</organism>
<name>A0A251VKM8_HELAN</name>
<dbReference type="GO" id="GO:0050636">
    <property type="term" value="F:vinorine synthase activity"/>
    <property type="evidence" value="ECO:0007669"/>
    <property type="project" value="UniProtKB-EC"/>
</dbReference>
<dbReference type="EMBL" id="MNCJ02000316">
    <property type="protein sequence ID" value="KAF5820937.1"/>
    <property type="molecule type" value="Genomic_DNA"/>
</dbReference>
<keyword evidence="3 4" id="KW-0012">Acyltransferase</keyword>
<evidence type="ECO:0000313" key="6">
    <source>
        <dbReference type="Proteomes" id="UP000215914"/>
    </source>
</evidence>
<dbReference type="PANTHER" id="PTHR31623">
    <property type="entry name" value="F21J9.9"/>
    <property type="match status" value="1"/>
</dbReference>
<dbReference type="OMA" id="FIWICVT"/>
<evidence type="ECO:0000256" key="2">
    <source>
        <dbReference type="ARBA" id="ARBA00022679"/>
    </source>
</evidence>
<evidence type="ECO:0000313" key="5">
    <source>
        <dbReference type="EMBL" id="OTG36177.1"/>
    </source>
</evidence>
<evidence type="ECO:0000313" key="4">
    <source>
        <dbReference type="EMBL" id="KAF5820937.1"/>
    </source>
</evidence>